<keyword evidence="1" id="KW-0472">Membrane</keyword>
<reference evidence="2 3" key="1">
    <citation type="submission" date="2016-10" db="EMBL/GenBank/DDBJ databases">
        <authorList>
            <person name="de Groot N.N."/>
        </authorList>
    </citation>
    <scope>NUCLEOTIDE SEQUENCE [LARGE SCALE GENOMIC DNA]</scope>
    <source>
        <strain evidence="2 3">SLAS-1</strain>
    </source>
</reference>
<evidence type="ECO:0000313" key="3">
    <source>
        <dbReference type="Proteomes" id="UP000199476"/>
    </source>
</evidence>
<dbReference type="InterPro" id="IPR008407">
    <property type="entry name" value="Brnchd-chn_aa_trnsp_AzlD"/>
</dbReference>
<feature type="transmembrane region" description="Helical" evidence="1">
    <location>
        <begin position="6"/>
        <end position="28"/>
    </location>
</feature>
<feature type="transmembrane region" description="Helical" evidence="1">
    <location>
        <begin position="78"/>
        <end position="102"/>
    </location>
</feature>
<dbReference type="STRING" id="321763.SAMN04488692_11757"/>
<dbReference type="AlphaFoldDB" id="A0A1G9QP94"/>
<keyword evidence="1" id="KW-0812">Transmembrane</keyword>
<proteinExistence type="predicted"/>
<sequence length="103" mass="10970">MSQTELLVAVAGMALVTYIPRMLPMVTLTDLDLSPFWRRFLHYIPAAALSALLFPGILEATGSPPVAAAGGISALILALKNFGLLAVVLISILTVFSLQMLFL</sequence>
<dbReference type="Proteomes" id="UP000199476">
    <property type="component" value="Unassembled WGS sequence"/>
</dbReference>
<keyword evidence="3" id="KW-1185">Reference proteome</keyword>
<evidence type="ECO:0000256" key="1">
    <source>
        <dbReference type="SAM" id="Phobius"/>
    </source>
</evidence>
<dbReference type="Pfam" id="PF05437">
    <property type="entry name" value="AzlD"/>
    <property type="match status" value="1"/>
</dbReference>
<organism evidence="2 3">
    <name type="scientific">Halarsenatibacter silvermanii</name>
    <dbReference type="NCBI Taxonomy" id="321763"/>
    <lineage>
        <taxon>Bacteria</taxon>
        <taxon>Bacillati</taxon>
        <taxon>Bacillota</taxon>
        <taxon>Clostridia</taxon>
        <taxon>Halanaerobiales</taxon>
        <taxon>Halarsenatibacteraceae</taxon>
        <taxon>Halarsenatibacter</taxon>
    </lineage>
</organism>
<protein>
    <submittedName>
        <fullName evidence="2">Branched-chain amino acid transport protein</fullName>
    </submittedName>
</protein>
<feature type="transmembrane region" description="Helical" evidence="1">
    <location>
        <begin position="40"/>
        <end position="58"/>
    </location>
</feature>
<evidence type="ECO:0000313" key="2">
    <source>
        <dbReference type="EMBL" id="SDM12824.1"/>
    </source>
</evidence>
<dbReference type="EMBL" id="FNGO01000017">
    <property type="protein sequence ID" value="SDM12824.1"/>
    <property type="molecule type" value="Genomic_DNA"/>
</dbReference>
<keyword evidence="1" id="KW-1133">Transmembrane helix</keyword>
<dbReference type="RefSeq" id="WP_089761037.1">
    <property type="nucleotide sequence ID" value="NZ_FNGO01000017.1"/>
</dbReference>
<name>A0A1G9QP94_9FIRM</name>
<accession>A0A1G9QP94</accession>
<dbReference type="OrthoDB" id="9811308at2"/>
<gene>
    <name evidence="2" type="ORF">SAMN04488692_11757</name>
</gene>